<evidence type="ECO:0000313" key="2">
    <source>
        <dbReference type="EMBL" id="GBP00178.1"/>
    </source>
</evidence>
<feature type="transmembrane region" description="Helical" evidence="1">
    <location>
        <begin position="17"/>
        <end position="47"/>
    </location>
</feature>
<protein>
    <submittedName>
        <fullName evidence="2">Uncharacterized protein</fullName>
    </submittedName>
</protein>
<dbReference type="EMBL" id="BGZK01003337">
    <property type="protein sequence ID" value="GBP00178.1"/>
    <property type="molecule type" value="Genomic_DNA"/>
</dbReference>
<gene>
    <name evidence="2" type="ORF">EVAR_62507_1</name>
</gene>
<evidence type="ECO:0000313" key="3">
    <source>
        <dbReference type="Proteomes" id="UP000299102"/>
    </source>
</evidence>
<keyword evidence="1" id="KW-1133">Transmembrane helix</keyword>
<dbReference type="AlphaFoldDB" id="A0A4C1SG81"/>
<accession>A0A4C1SG81</accession>
<comment type="caution">
    <text evidence="2">The sequence shown here is derived from an EMBL/GenBank/DDBJ whole genome shotgun (WGS) entry which is preliminary data.</text>
</comment>
<dbReference type="Proteomes" id="UP000299102">
    <property type="component" value="Unassembled WGS sequence"/>
</dbReference>
<name>A0A4C1SG81_EUMVA</name>
<sequence>MSTGNKLETVVDIERHIIIYFFSAAFFAAAGFAFGVAAFFGFGAFGFSRRFGGLLRLRRYAALRWPPSPSPRRGGGLLLRGGGGGSRCGRGGGGDLLLFGVGALDFVVGEPAAAAALPLARRGIGRAIAAAELLPPPPALDEAAEDASTGSFRPARAYGDSTLHAAAAAAGGLFEPEMT</sequence>
<reference evidence="2 3" key="1">
    <citation type="journal article" date="2019" name="Commun. Biol.">
        <title>The bagworm genome reveals a unique fibroin gene that provides high tensile strength.</title>
        <authorList>
            <person name="Kono N."/>
            <person name="Nakamura H."/>
            <person name="Ohtoshi R."/>
            <person name="Tomita M."/>
            <person name="Numata K."/>
            <person name="Arakawa K."/>
        </authorList>
    </citation>
    <scope>NUCLEOTIDE SEQUENCE [LARGE SCALE GENOMIC DNA]</scope>
</reference>
<keyword evidence="1" id="KW-0472">Membrane</keyword>
<keyword evidence="3" id="KW-1185">Reference proteome</keyword>
<evidence type="ECO:0000256" key="1">
    <source>
        <dbReference type="SAM" id="Phobius"/>
    </source>
</evidence>
<organism evidence="2 3">
    <name type="scientific">Eumeta variegata</name>
    <name type="common">Bagworm moth</name>
    <name type="synonym">Eumeta japonica</name>
    <dbReference type="NCBI Taxonomy" id="151549"/>
    <lineage>
        <taxon>Eukaryota</taxon>
        <taxon>Metazoa</taxon>
        <taxon>Ecdysozoa</taxon>
        <taxon>Arthropoda</taxon>
        <taxon>Hexapoda</taxon>
        <taxon>Insecta</taxon>
        <taxon>Pterygota</taxon>
        <taxon>Neoptera</taxon>
        <taxon>Endopterygota</taxon>
        <taxon>Lepidoptera</taxon>
        <taxon>Glossata</taxon>
        <taxon>Ditrysia</taxon>
        <taxon>Tineoidea</taxon>
        <taxon>Psychidae</taxon>
        <taxon>Oiketicinae</taxon>
        <taxon>Eumeta</taxon>
    </lineage>
</organism>
<proteinExistence type="predicted"/>
<keyword evidence="1" id="KW-0812">Transmembrane</keyword>